<dbReference type="SMART" id="SM00906">
    <property type="entry name" value="Fungal_trans"/>
    <property type="match status" value="1"/>
</dbReference>
<dbReference type="InterPro" id="IPR007219">
    <property type="entry name" value="XnlR_reg_dom"/>
</dbReference>
<organism evidence="7 8">
    <name type="scientific">Akanthomyces lecanii RCEF 1005</name>
    <dbReference type="NCBI Taxonomy" id="1081108"/>
    <lineage>
        <taxon>Eukaryota</taxon>
        <taxon>Fungi</taxon>
        <taxon>Dikarya</taxon>
        <taxon>Ascomycota</taxon>
        <taxon>Pezizomycotina</taxon>
        <taxon>Sordariomycetes</taxon>
        <taxon>Hypocreomycetidae</taxon>
        <taxon>Hypocreales</taxon>
        <taxon>Cordycipitaceae</taxon>
        <taxon>Akanthomyces</taxon>
        <taxon>Cordyceps confragosa</taxon>
    </lineage>
</organism>
<protein>
    <submittedName>
        <fullName evidence="7">Transcription factor</fullName>
    </submittedName>
</protein>
<comment type="caution">
    <text evidence="7">The sequence shown here is derived from an EMBL/GenBank/DDBJ whole genome shotgun (WGS) entry which is preliminary data.</text>
</comment>
<dbReference type="PANTHER" id="PTHR47338">
    <property type="entry name" value="ZN(II)2CYS6 TRANSCRIPTION FACTOR (EUROFUNG)-RELATED"/>
    <property type="match status" value="1"/>
</dbReference>
<feature type="domain" description="Xylanolytic transcriptional activator regulatory" evidence="6">
    <location>
        <begin position="87"/>
        <end position="159"/>
    </location>
</feature>
<evidence type="ECO:0000256" key="4">
    <source>
        <dbReference type="ARBA" id="ARBA00023163"/>
    </source>
</evidence>
<evidence type="ECO:0000256" key="5">
    <source>
        <dbReference type="ARBA" id="ARBA00023242"/>
    </source>
</evidence>
<dbReference type="OrthoDB" id="10261408at2759"/>
<dbReference type="GO" id="GO:0006351">
    <property type="term" value="P:DNA-templated transcription"/>
    <property type="evidence" value="ECO:0007669"/>
    <property type="project" value="InterPro"/>
</dbReference>
<dbReference type="AlphaFoldDB" id="A0A168KHI7"/>
<keyword evidence="2" id="KW-0479">Metal-binding</keyword>
<comment type="subcellular location">
    <subcellularLocation>
        <location evidence="1">Nucleus</location>
    </subcellularLocation>
</comment>
<keyword evidence="8" id="KW-1185">Reference proteome</keyword>
<keyword evidence="5" id="KW-0539">Nucleus</keyword>
<sequence>MDMAKSGATDKDAFLLQSVWALSSLYLTDAEAASDARFADSKSFMFFYRSKAQESSRLLSDEPSVVTIQANLVLGLCELLTMANSKDWLHIGLAIRMAQTLRMRRENNRRLVPRQREVRRRTFWACVMLDRLVAYCTHRTQTIEIDLIQLHLPCSEVAFAFGHEAPGPTISELGGGAHDVSPEKMSLAYFVKTFLLWSPVARIYVDGGRGVQQSSRPQPAVGSLEYEATMSAWQDSLPDGMQWSGRNLRAHQSLGQMSHFVGMQLLIQHATFLSHHEYLPHADEIDLLRATDANTLAAASLSHDSDTAAITICLQGANRVVYMLRLVDSVTVGLCYTQLGVCAGIPMVTAASVLLWAHHCSRASALSLQLSDDQIAQARDGVDYIVLILDSWAATWRLARAWANCIRLLDEFYQSKYRRDSRHHKNSNGATAVARDDVESVPVSPTPLRDGDGYPDVTMIPHETYYKVRLITGLILEQPELCRKFLQVPAEQTPSERETEAYADFWDVDVEDFSWMMNDPDLVMAASSLWSEFAL</sequence>
<dbReference type="GO" id="GO:0005634">
    <property type="term" value="C:nucleus"/>
    <property type="evidence" value="ECO:0007669"/>
    <property type="project" value="UniProtKB-SubCell"/>
</dbReference>
<evidence type="ECO:0000313" key="8">
    <source>
        <dbReference type="Proteomes" id="UP000076881"/>
    </source>
</evidence>
<evidence type="ECO:0000256" key="3">
    <source>
        <dbReference type="ARBA" id="ARBA00023015"/>
    </source>
</evidence>
<dbReference type="Pfam" id="PF04082">
    <property type="entry name" value="Fungal_trans"/>
    <property type="match status" value="1"/>
</dbReference>
<keyword evidence="4" id="KW-0804">Transcription</keyword>
<evidence type="ECO:0000313" key="7">
    <source>
        <dbReference type="EMBL" id="OAA81700.1"/>
    </source>
</evidence>
<dbReference type="EMBL" id="AZHF01000001">
    <property type="protein sequence ID" value="OAA81700.1"/>
    <property type="molecule type" value="Genomic_DNA"/>
</dbReference>
<reference evidence="7 8" key="1">
    <citation type="journal article" date="2016" name="Genome Biol. Evol.">
        <title>Divergent and convergent evolution of fungal pathogenicity.</title>
        <authorList>
            <person name="Shang Y."/>
            <person name="Xiao G."/>
            <person name="Zheng P."/>
            <person name="Cen K."/>
            <person name="Zhan S."/>
            <person name="Wang C."/>
        </authorList>
    </citation>
    <scope>NUCLEOTIDE SEQUENCE [LARGE SCALE GENOMIC DNA]</scope>
    <source>
        <strain evidence="7 8">RCEF 1005</strain>
    </source>
</reference>
<dbReference type="PANTHER" id="PTHR47338:SF11">
    <property type="entry name" value="ZN(II)2CYS6 TRANSCRIPTION FACTOR (EUROFUNG)"/>
    <property type="match status" value="1"/>
</dbReference>
<gene>
    <name evidence="7" type="ORF">LEL_01245</name>
</gene>
<accession>A0A168KHI7</accession>
<evidence type="ECO:0000256" key="1">
    <source>
        <dbReference type="ARBA" id="ARBA00004123"/>
    </source>
</evidence>
<dbReference type="InterPro" id="IPR050815">
    <property type="entry name" value="TF_fung"/>
</dbReference>
<dbReference type="STRING" id="1081108.A0A168KHI7"/>
<keyword evidence="3" id="KW-0805">Transcription regulation</keyword>
<dbReference type="GO" id="GO:0000981">
    <property type="term" value="F:DNA-binding transcription factor activity, RNA polymerase II-specific"/>
    <property type="evidence" value="ECO:0007669"/>
    <property type="project" value="InterPro"/>
</dbReference>
<proteinExistence type="predicted"/>
<name>A0A168KHI7_CORDF</name>
<dbReference type="CDD" id="cd12148">
    <property type="entry name" value="fungal_TF_MHR"/>
    <property type="match status" value="1"/>
</dbReference>
<dbReference type="GO" id="GO:0008270">
    <property type="term" value="F:zinc ion binding"/>
    <property type="evidence" value="ECO:0007669"/>
    <property type="project" value="InterPro"/>
</dbReference>
<dbReference type="Proteomes" id="UP000076881">
    <property type="component" value="Unassembled WGS sequence"/>
</dbReference>
<evidence type="ECO:0000259" key="6">
    <source>
        <dbReference type="SMART" id="SM00906"/>
    </source>
</evidence>
<evidence type="ECO:0000256" key="2">
    <source>
        <dbReference type="ARBA" id="ARBA00022723"/>
    </source>
</evidence>
<dbReference type="GO" id="GO:0003677">
    <property type="term" value="F:DNA binding"/>
    <property type="evidence" value="ECO:0007669"/>
    <property type="project" value="InterPro"/>
</dbReference>